<organism evidence="2 3">
    <name type="scientific">Streptomyces minutiscleroticus</name>
    <dbReference type="NCBI Taxonomy" id="68238"/>
    <lineage>
        <taxon>Bacteria</taxon>
        <taxon>Bacillati</taxon>
        <taxon>Actinomycetota</taxon>
        <taxon>Actinomycetes</taxon>
        <taxon>Kitasatosporales</taxon>
        <taxon>Streptomycetaceae</taxon>
        <taxon>Streptomyces</taxon>
    </lineage>
</organism>
<feature type="domain" description="OAA-family lectin sugar binding" evidence="1">
    <location>
        <begin position="154"/>
        <end position="227"/>
    </location>
</feature>
<evidence type="ECO:0000259" key="1">
    <source>
        <dbReference type="Pfam" id="PF17882"/>
    </source>
</evidence>
<accession>A0A918NRP2</accession>
<proteinExistence type="predicted"/>
<dbReference type="AlphaFoldDB" id="A0A918NRP2"/>
<dbReference type="EMBL" id="BMVU01000027">
    <property type="protein sequence ID" value="GGX89464.1"/>
    <property type="molecule type" value="Genomic_DNA"/>
</dbReference>
<dbReference type="InterPro" id="IPR040964">
    <property type="entry name" value="SBD"/>
</dbReference>
<dbReference type="Pfam" id="PF17882">
    <property type="entry name" value="SBD"/>
    <property type="match status" value="1"/>
</dbReference>
<dbReference type="Gene3D" id="2.60.120.260">
    <property type="entry name" value="Galactose-binding domain-like"/>
    <property type="match status" value="1"/>
</dbReference>
<dbReference type="InterPro" id="IPR008979">
    <property type="entry name" value="Galactose-bd-like_sf"/>
</dbReference>
<dbReference type="RefSeq" id="WP_190192483.1">
    <property type="nucleotide sequence ID" value="NZ_BMVU01000027.1"/>
</dbReference>
<reference evidence="2" key="2">
    <citation type="submission" date="2020-09" db="EMBL/GenBank/DDBJ databases">
        <authorList>
            <person name="Sun Q."/>
            <person name="Ohkuma M."/>
        </authorList>
    </citation>
    <scope>NUCLEOTIDE SEQUENCE</scope>
    <source>
        <strain evidence="2">JCM 4790</strain>
    </source>
</reference>
<sequence length="517" mass="54955">MEPTYADFTVSPARLSNAVVRHHRCAVAPTHVAVGAGGTLKADFTVPEADRGADLTLSVTAVGPVPPTTVLLNGKVVTEDLSFAGDAGRDAPRELVVALPGALLTEDGGLLEIRTSADADDVLRLLSLGIDAAGDSGAARRAMAARAAARSVLAFAVEQRTPGADRWQPAPRLLLHMDCGEHADPAQLSWRGTDGSEASVAFRAGTGGFHGHRRAADGNTFELRGTLAERHTYPDGVAGAAVRQFTTEESHGGSWRPADRLRVLLDDGGAAVERLERRDVRGGAVSLAFRPAAAPALPEAVPGAALREVTRDVAEVEASDEFAAAGETADNLLRSSRSKWLVHDEEARLDFAFDRPTAVAAYALTAANDFPDRDPRDWELQGSTDGSRWTVLDVRSGEHFGRRFARKEYSFANSTPYRFYRLLITDNAGGTEIQLSRVQFFEADAAAAATAAVCDFVGFRHRPGQDPVALRGTAVPGPPQGGDAEEPTEKILPGDLRDAARSLDTAARLMGKLAQYL</sequence>
<keyword evidence="3" id="KW-1185">Reference proteome</keyword>
<evidence type="ECO:0000313" key="3">
    <source>
        <dbReference type="Proteomes" id="UP000619244"/>
    </source>
</evidence>
<comment type="caution">
    <text evidence="2">The sequence shown here is derived from an EMBL/GenBank/DDBJ whole genome shotgun (WGS) entry which is preliminary data.</text>
</comment>
<dbReference type="SUPFAM" id="SSF49785">
    <property type="entry name" value="Galactose-binding domain-like"/>
    <property type="match status" value="1"/>
</dbReference>
<gene>
    <name evidence="2" type="ORF">GCM10010358_49260</name>
</gene>
<dbReference type="Proteomes" id="UP000619244">
    <property type="component" value="Unassembled WGS sequence"/>
</dbReference>
<name>A0A918NRP2_9ACTN</name>
<evidence type="ECO:0000313" key="2">
    <source>
        <dbReference type="EMBL" id="GGX89464.1"/>
    </source>
</evidence>
<reference evidence="2" key="1">
    <citation type="journal article" date="2014" name="Int. J. Syst. Evol. Microbiol.">
        <title>Complete genome sequence of Corynebacterium casei LMG S-19264T (=DSM 44701T), isolated from a smear-ripened cheese.</title>
        <authorList>
            <consortium name="US DOE Joint Genome Institute (JGI-PGF)"/>
            <person name="Walter F."/>
            <person name="Albersmeier A."/>
            <person name="Kalinowski J."/>
            <person name="Ruckert C."/>
        </authorList>
    </citation>
    <scope>NUCLEOTIDE SEQUENCE</scope>
    <source>
        <strain evidence="2">JCM 4790</strain>
    </source>
</reference>
<protein>
    <recommendedName>
        <fullName evidence="1">OAA-family lectin sugar binding domain-containing protein</fullName>
    </recommendedName>
</protein>